<gene>
    <name evidence="2" type="ORF">WN944_010906</name>
</gene>
<dbReference type="AlphaFoldDB" id="A0AAP0MV05"/>
<accession>A0AAP0MV05</accession>
<proteinExistence type="predicted"/>
<evidence type="ECO:0000313" key="2">
    <source>
        <dbReference type="EMBL" id="KAK9222470.1"/>
    </source>
</evidence>
<sequence>MFIYTRRNSRFSSCECDLYKWGFSLYHNRCLLHFLSPSSHSLYTFILSTFNLESNMGNCLRRDTAAGKNEEQGRGRGVDGVKRMGTFTPPNEEEKRRVVRIKVVVTREELEQIMNSNKGDNYLKESSVEKFVAAMKLRGTRIYEVGTDDNNYGRSSSSWRPALESIPEDH</sequence>
<name>A0AAP0MV05_9ROSI</name>
<feature type="region of interest" description="Disordered" evidence="1">
    <location>
        <begin position="147"/>
        <end position="170"/>
    </location>
</feature>
<evidence type="ECO:0000313" key="3">
    <source>
        <dbReference type="Proteomes" id="UP001428341"/>
    </source>
</evidence>
<feature type="compositionally biased region" description="Polar residues" evidence="1">
    <location>
        <begin position="148"/>
        <end position="159"/>
    </location>
</feature>
<dbReference type="PANTHER" id="PTHR35704:SF1">
    <property type="entry name" value="OS02G0254600 PROTEIN"/>
    <property type="match status" value="1"/>
</dbReference>
<comment type="caution">
    <text evidence="2">The sequence shown here is derived from an EMBL/GenBank/DDBJ whole genome shotgun (WGS) entry which is preliminary data.</text>
</comment>
<feature type="compositionally biased region" description="Basic and acidic residues" evidence="1">
    <location>
        <begin position="64"/>
        <end position="82"/>
    </location>
</feature>
<dbReference type="EMBL" id="JBCGBO010000002">
    <property type="protein sequence ID" value="KAK9222470.1"/>
    <property type="molecule type" value="Genomic_DNA"/>
</dbReference>
<reference evidence="2 3" key="1">
    <citation type="submission" date="2024-05" db="EMBL/GenBank/DDBJ databases">
        <title>Haplotype-resolved chromosome-level genome assembly of Huyou (Citrus changshanensis).</title>
        <authorList>
            <person name="Miao C."/>
            <person name="Chen W."/>
            <person name="Wu Y."/>
            <person name="Wang L."/>
            <person name="Zhao S."/>
            <person name="Grierson D."/>
            <person name="Xu C."/>
            <person name="Chen K."/>
        </authorList>
    </citation>
    <scope>NUCLEOTIDE SEQUENCE [LARGE SCALE GENOMIC DNA]</scope>
    <source>
        <strain evidence="2">01-14</strain>
        <tissue evidence="2">Leaf</tissue>
    </source>
</reference>
<keyword evidence="3" id="KW-1185">Reference proteome</keyword>
<feature type="region of interest" description="Disordered" evidence="1">
    <location>
        <begin position="64"/>
        <end position="89"/>
    </location>
</feature>
<evidence type="ECO:0000256" key="1">
    <source>
        <dbReference type="SAM" id="MobiDB-lite"/>
    </source>
</evidence>
<dbReference type="Proteomes" id="UP001428341">
    <property type="component" value="Unassembled WGS sequence"/>
</dbReference>
<dbReference type="PANTHER" id="PTHR35704">
    <property type="entry name" value="OS02G0254600 PROTEIN"/>
    <property type="match status" value="1"/>
</dbReference>
<organism evidence="2 3">
    <name type="scientific">Citrus x changshan-huyou</name>
    <dbReference type="NCBI Taxonomy" id="2935761"/>
    <lineage>
        <taxon>Eukaryota</taxon>
        <taxon>Viridiplantae</taxon>
        <taxon>Streptophyta</taxon>
        <taxon>Embryophyta</taxon>
        <taxon>Tracheophyta</taxon>
        <taxon>Spermatophyta</taxon>
        <taxon>Magnoliopsida</taxon>
        <taxon>eudicotyledons</taxon>
        <taxon>Gunneridae</taxon>
        <taxon>Pentapetalae</taxon>
        <taxon>rosids</taxon>
        <taxon>malvids</taxon>
        <taxon>Sapindales</taxon>
        <taxon>Rutaceae</taxon>
        <taxon>Aurantioideae</taxon>
        <taxon>Citrus</taxon>
    </lineage>
</organism>
<protein>
    <submittedName>
        <fullName evidence="2">Uncharacterized protein</fullName>
    </submittedName>
</protein>